<evidence type="ECO:0000313" key="2">
    <source>
        <dbReference type="EMBL" id="KAJ1213945.1"/>
    </source>
</evidence>
<evidence type="ECO:0000256" key="1">
    <source>
        <dbReference type="SAM" id="MobiDB-lite"/>
    </source>
</evidence>
<reference evidence="2" key="1">
    <citation type="journal article" date="2022" name="bioRxiv">
        <title>Sequencing and chromosome-scale assembly of the giantPleurodeles waltlgenome.</title>
        <authorList>
            <person name="Brown T."/>
            <person name="Elewa A."/>
            <person name="Iarovenko S."/>
            <person name="Subramanian E."/>
            <person name="Araus A.J."/>
            <person name="Petzold A."/>
            <person name="Susuki M."/>
            <person name="Suzuki K.-i.T."/>
            <person name="Hayashi T."/>
            <person name="Toyoda A."/>
            <person name="Oliveira C."/>
            <person name="Osipova E."/>
            <person name="Leigh N.D."/>
            <person name="Simon A."/>
            <person name="Yun M.H."/>
        </authorList>
    </citation>
    <scope>NUCLEOTIDE SEQUENCE</scope>
    <source>
        <strain evidence="2">20211129_DDA</strain>
        <tissue evidence="2">Liver</tissue>
    </source>
</reference>
<dbReference type="EMBL" id="JANPWB010000001">
    <property type="protein sequence ID" value="KAJ1213945.1"/>
    <property type="molecule type" value="Genomic_DNA"/>
</dbReference>
<protein>
    <submittedName>
        <fullName evidence="2">Uncharacterized protein</fullName>
    </submittedName>
</protein>
<organism evidence="2 3">
    <name type="scientific">Pleurodeles waltl</name>
    <name type="common">Iberian ribbed newt</name>
    <dbReference type="NCBI Taxonomy" id="8319"/>
    <lineage>
        <taxon>Eukaryota</taxon>
        <taxon>Metazoa</taxon>
        <taxon>Chordata</taxon>
        <taxon>Craniata</taxon>
        <taxon>Vertebrata</taxon>
        <taxon>Euteleostomi</taxon>
        <taxon>Amphibia</taxon>
        <taxon>Batrachia</taxon>
        <taxon>Caudata</taxon>
        <taxon>Salamandroidea</taxon>
        <taxon>Salamandridae</taxon>
        <taxon>Pleurodelinae</taxon>
        <taxon>Pleurodeles</taxon>
    </lineage>
</organism>
<dbReference type="Proteomes" id="UP001066276">
    <property type="component" value="Chromosome 1_1"/>
</dbReference>
<gene>
    <name evidence="2" type="ORF">NDU88_001574</name>
</gene>
<feature type="region of interest" description="Disordered" evidence="1">
    <location>
        <begin position="1"/>
        <end position="28"/>
    </location>
</feature>
<proteinExistence type="predicted"/>
<comment type="caution">
    <text evidence="2">The sequence shown here is derived from an EMBL/GenBank/DDBJ whole genome shotgun (WGS) entry which is preliminary data.</text>
</comment>
<dbReference type="AlphaFoldDB" id="A0AAV7WP09"/>
<keyword evidence="3" id="KW-1185">Reference proteome</keyword>
<accession>A0AAV7WP09</accession>
<name>A0AAV7WP09_PLEWA</name>
<evidence type="ECO:0000313" key="3">
    <source>
        <dbReference type="Proteomes" id="UP001066276"/>
    </source>
</evidence>
<sequence>MHALSETRVSRGVVSSGGQTGAFTGSAHAAKRVRAHKKGLQQAPLVLESGGEHCKPILEEGTLGGAANIATPSIDVFSSDMGGSRCYCVHGQGGAEPSVDNEIVVISEEEGENGEVSGGMGRGTNNLAAAGSGVQGTSLFQWVPRVISPMVHRVQEWEVANQSVSRAGEQVEFVDKQGSVLRGTICGVTREDGSAGYAQVRLFFWQQDQRPAWV</sequence>